<dbReference type="EMBL" id="JAIHOM010000006">
    <property type="protein sequence ID" value="MCW6035035.1"/>
    <property type="molecule type" value="Genomic_DNA"/>
</dbReference>
<dbReference type="RefSeq" id="WP_265262698.1">
    <property type="nucleotide sequence ID" value="NZ_JAIHOM010000006.1"/>
</dbReference>
<protein>
    <submittedName>
        <fullName evidence="4">TIGR03943 family protein</fullName>
    </submittedName>
</protein>
<feature type="transmembrane region" description="Helical" evidence="1">
    <location>
        <begin position="64"/>
        <end position="87"/>
    </location>
</feature>
<evidence type="ECO:0000256" key="1">
    <source>
        <dbReference type="SAM" id="Phobius"/>
    </source>
</evidence>
<dbReference type="InterPro" id="IPR048493">
    <property type="entry name" value="DUF1980_N"/>
</dbReference>
<organism evidence="4 5">
    <name type="scientific">Spirulina subsalsa FACHB-351</name>
    <dbReference type="NCBI Taxonomy" id="234711"/>
    <lineage>
        <taxon>Bacteria</taxon>
        <taxon>Bacillati</taxon>
        <taxon>Cyanobacteriota</taxon>
        <taxon>Cyanophyceae</taxon>
        <taxon>Spirulinales</taxon>
        <taxon>Spirulinaceae</taxon>
        <taxon>Spirulina</taxon>
    </lineage>
</organism>
<accession>A0ABT3L1Y4</accession>
<dbReference type="Pfam" id="PF09323">
    <property type="entry name" value="DUF1980"/>
    <property type="match status" value="1"/>
</dbReference>
<feature type="transmembrane region" description="Helical" evidence="1">
    <location>
        <begin position="107"/>
        <end position="127"/>
    </location>
</feature>
<feature type="domain" description="DUF1980" evidence="3">
    <location>
        <begin position="167"/>
        <end position="275"/>
    </location>
</feature>
<dbReference type="NCBIfam" id="TIGR03943">
    <property type="entry name" value="TIGR03943 family putative permease subunit"/>
    <property type="match status" value="1"/>
</dbReference>
<comment type="caution">
    <text evidence="4">The sequence shown here is derived from an EMBL/GenBank/DDBJ whole genome shotgun (WGS) entry which is preliminary data.</text>
</comment>
<dbReference type="PANTHER" id="PTHR40047">
    <property type="entry name" value="UPF0703 PROTEIN YCGQ"/>
    <property type="match status" value="1"/>
</dbReference>
<evidence type="ECO:0000259" key="3">
    <source>
        <dbReference type="Pfam" id="PF21537"/>
    </source>
</evidence>
<keyword evidence="1" id="KW-0472">Membrane</keyword>
<sequence length="277" mass="31147">MKTFKRVRLQWRSHPLWSRYISPLGKMYLNVVPWLDILTMLAWGVLFLKYFVIGRLQLLIHPNYFALVLVAGIVLVVLAGVNTWNQLAEKQGKIPPLTAAETQHLTLFPPGIGTGLLLIVALSGFIIPPKILASDAALQRGLSETLPYTRTEAQTFYSAIKPEERSLLDWVRTFNAYPEPDAYRGQPANVTGFVVHSPTLSNEYILISRFVITCCAVDAYPVGLPVKLPPGTPRYEQDIWLEIQGEMSTETFGEHRQLVIAAKTIEQIPTPSNPYEF</sequence>
<dbReference type="InterPro" id="IPR048447">
    <property type="entry name" value="DUF1980_C"/>
</dbReference>
<keyword evidence="5" id="KW-1185">Reference proteome</keyword>
<feature type="transmembrane region" description="Helical" evidence="1">
    <location>
        <begin position="31"/>
        <end position="52"/>
    </location>
</feature>
<keyword evidence="1" id="KW-0812">Transmembrane</keyword>
<reference evidence="4 5" key="1">
    <citation type="submission" date="2021-08" db="EMBL/GenBank/DDBJ databases">
        <title>Draft genome sequence of Spirulina subsalsa with high tolerance to salinity and hype-accumulation of phycocyanin.</title>
        <authorList>
            <person name="Pei H."/>
            <person name="Jiang L."/>
        </authorList>
    </citation>
    <scope>NUCLEOTIDE SEQUENCE [LARGE SCALE GENOMIC DNA]</scope>
    <source>
        <strain evidence="4 5">FACHB-351</strain>
    </source>
</reference>
<dbReference type="InterPro" id="IPR052955">
    <property type="entry name" value="UPF0703_membrane_permease"/>
</dbReference>
<gene>
    <name evidence="4" type="ORF">K4A83_01935</name>
</gene>
<evidence type="ECO:0000313" key="5">
    <source>
        <dbReference type="Proteomes" id="UP001526426"/>
    </source>
</evidence>
<feature type="domain" description="DUF1980" evidence="2">
    <location>
        <begin position="37"/>
        <end position="142"/>
    </location>
</feature>
<name>A0ABT3L1Y4_9CYAN</name>
<proteinExistence type="predicted"/>
<dbReference type="PANTHER" id="PTHR40047:SF1">
    <property type="entry name" value="UPF0703 PROTEIN YCGQ"/>
    <property type="match status" value="1"/>
</dbReference>
<dbReference type="Pfam" id="PF21537">
    <property type="entry name" value="DUF1980_C"/>
    <property type="match status" value="1"/>
</dbReference>
<dbReference type="Proteomes" id="UP001526426">
    <property type="component" value="Unassembled WGS sequence"/>
</dbReference>
<keyword evidence="1" id="KW-1133">Transmembrane helix</keyword>
<dbReference type="InterPro" id="IPR015402">
    <property type="entry name" value="DUF1980"/>
</dbReference>
<evidence type="ECO:0000313" key="4">
    <source>
        <dbReference type="EMBL" id="MCW6035035.1"/>
    </source>
</evidence>
<evidence type="ECO:0000259" key="2">
    <source>
        <dbReference type="Pfam" id="PF09323"/>
    </source>
</evidence>